<dbReference type="Proteomes" id="UP000772434">
    <property type="component" value="Unassembled WGS sequence"/>
</dbReference>
<sequence>MTRTQAFVMPSLIRLPLNESPVSTPLPSRSPSPVLHTPQPQSSTRLPTPGPSASRCELNCRPPHPRQFHSQVAASNITPLFAFPVEPPMLQLQLLQTPLFFITSQMSSANTDLLSDTTKVAIPSDSENEEANAHHVATLAKAFKDGLTLDASYNEILKAVMENAKSRDALMKAVMDSTELHDLVLPYAP</sequence>
<dbReference type="EMBL" id="JADNRY010001430">
    <property type="protein sequence ID" value="KAF9016589.1"/>
    <property type="molecule type" value="Genomic_DNA"/>
</dbReference>
<organism evidence="2 3">
    <name type="scientific">Rhodocollybia butyracea</name>
    <dbReference type="NCBI Taxonomy" id="206335"/>
    <lineage>
        <taxon>Eukaryota</taxon>
        <taxon>Fungi</taxon>
        <taxon>Dikarya</taxon>
        <taxon>Basidiomycota</taxon>
        <taxon>Agaricomycotina</taxon>
        <taxon>Agaricomycetes</taxon>
        <taxon>Agaricomycetidae</taxon>
        <taxon>Agaricales</taxon>
        <taxon>Marasmiineae</taxon>
        <taxon>Omphalotaceae</taxon>
        <taxon>Rhodocollybia</taxon>
    </lineage>
</organism>
<gene>
    <name evidence="2" type="ORF">BDP27DRAFT_1440665</name>
</gene>
<reference evidence="2" key="1">
    <citation type="submission" date="2020-11" db="EMBL/GenBank/DDBJ databases">
        <authorList>
            <consortium name="DOE Joint Genome Institute"/>
            <person name="Ahrendt S."/>
            <person name="Riley R."/>
            <person name="Andreopoulos W."/>
            <person name="Labutti K."/>
            <person name="Pangilinan J."/>
            <person name="Ruiz-Duenas F.J."/>
            <person name="Barrasa J.M."/>
            <person name="Sanchez-Garcia M."/>
            <person name="Camarero S."/>
            <person name="Miyauchi S."/>
            <person name="Serrano A."/>
            <person name="Linde D."/>
            <person name="Babiker R."/>
            <person name="Drula E."/>
            <person name="Ayuso-Fernandez I."/>
            <person name="Pacheco R."/>
            <person name="Padilla G."/>
            <person name="Ferreira P."/>
            <person name="Barriuso J."/>
            <person name="Kellner H."/>
            <person name="Castanera R."/>
            <person name="Alfaro M."/>
            <person name="Ramirez L."/>
            <person name="Pisabarro A.G."/>
            <person name="Kuo A."/>
            <person name="Tritt A."/>
            <person name="Lipzen A."/>
            <person name="He G."/>
            <person name="Yan M."/>
            <person name="Ng V."/>
            <person name="Cullen D."/>
            <person name="Martin F."/>
            <person name="Rosso M.-N."/>
            <person name="Henrissat B."/>
            <person name="Hibbett D."/>
            <person name="Martinez A.T."/>
            <person name="Grigoriev I.V."/>
        </authorList>
    </citation>
    <scope>NUCLEOTIDE SEQUENCE</scope>
    <source>
        <strain evidence="2">AH 40177</strain>
    </source>
</reference>
<proteinExistence type="predicted"/>
<evidence type="ECO:0000313" key="3">
    <source>
        <dbReference type="Proteomes" id="UP000772434"/>
    </source>
</evidence>
<comment type="caution">
    <text evidence="2">The sequence shown here is derived from an EMBL/GenBank/DDBJ whole genome shotgun (WGS) entry which is preliminary data.</text>
</comment>
<feature type="compositionally biased region" description="Polar residues" evidence="1">
    <location>
        <begin position="20"/>
        <end position="31"/>
    </location>
</feature>
<accession>A0A9P5TVB6</accession>
<evidence type="ECO:0000313" key="2">
    <source>
        <dbReference type="EMBL" id="KAF9016589.1"/>
    </source>
</evidence>
<name>A0A9P5TVB6_9AGAR</name>
<dbReference type="AlphaFoldDB" id="A0A9P5TVB6"/>
<protein>
    <submittedName>
        <fullName evidence="2">Uncharacterized protein</fullName>
    </submittedName>
</protein>
<evidence type="ECO:0000256" key="1">
    <source>
        <dbReference type="SAM" id="MobiDB-lite"/>
    </source>
</evidence>
<keyword evidence="3" id="KW-1185">Reference proteome</keyword>
<feature type="region of interest" description="Disordered" evidence="1">
    <location>
        <begin position="18"/>
        <end position="55"/>
    </location>
</feature>